<accession>A0ABR4MCC3</accession>
<sequence length="754" mass="83593">MSAPLSPAIGRPARILSLDGGGIRGLSSLLVLEDIAKHIQKTKGLPEIQKPCEMFDLIGGTGTGGIIAIMLGRLKMTLHQSIQAYESLAETVLSPEPTNLFTESPEARSAQVETAIKRMIRENCGETKCAEQRLRGSPTADTCPHEDTLFRDQHCTKTAVLAMAKVNVEASPTVISTYDSSASFAACKIWEIAMAISTASNFISNKIGRDEEQFIDAKYGYNNPCEVLIAEAEKEFPGREMMILSIGTGLGDVVEISDSKSSVFRAHSKVATTSKQVDLRLRGKHSSTGGYYRFNVENGLEDVALLDSHKPSYIAGHTRNYLGENKHLVEHFGRAFISGGTLLPLLQPSELKECLSIVYLDEKDKKCLSDLFVTDPSIDKRDIEEKKGGLLRDCYKWIIEHADFKRFKTDSESRLLWIRGDPGKGKTMLLCGIIDELQLDPLLSLSYFFCQATGGERFNTATSVLRGLIYHLVTHNPQLVKHVRAKYDRKGNQRFNNGDTWRELCEIMSAMLNDPTLEHTVLIVDALDECTVERQRLLTFISTASPAKWIVSSRNWLDIEETFNDVEQKVTISLEMNQHLVSAAVDIYIRPKVDMLARRQRYDDDTKATVIEYLQSNANGWGACCWTLKGHDDRVGSVVFSNDGQRLASGSGDNTVKIWDATSGTCLETLKGHDDRVGSVVFSNDGQRLASGSGDNTVKIWDATSGTCIHSLEGHDDHITSVVFLDNGQRLAWGSWDKTLKIWDTISGTCLHVK</sequence>
<feature type="short sequence motif" description="GXGXXG" evidence="7">
    <location>
        <begin position="20"/>
        <end position="25"/>
    </location>
</feature>
<protein>
    <submittedName>
        <fullName evidence="10">Vegetative incompatibility protein HET-E-1</fullName>
    </submittedName>
</protein>
<dbReference type="Pfam" id="PF01734">
    <property type="entry name" value="Patatin"/>
    <property type="match status" value="1"/>
</dbReference>
<keyword evidence="3" id="KW-0378">Hydrolase</keyword>
<feature type="repeat" description="WD" evidence="6">
    <location>
        <begin position="628"/>
        <end position="669"/>
    </location>
</feature>
<dbReference type="Gene3D" id="3.40.50.300">
    <property type="entry name" value="P-loop containing nucleotide triphosphate hydrolases"/>
    <property type="match status" value="1"/>
</dbReference>
<evidence type="ECO:0000256" key="7">
    <source>
        <dbReference type="PROSITE-ProRule" id="PRU01161"/>
    </source>
</evidence>
<dbReference type="InterPro" id="IPR016035">
    <property type="entry name" value="Acyl_Trfase/lysoPLipase"/>
</dbReference>
<dbReference type="SUPFAM" id="SSF52540">
    <property type="entry name" value="P-loop containing nucleoside triphosphate hydrolases"/>
    <property type="match status" value="1"/>
</dbReference>
<keyword evidence="11" id="KW-1185">Reference proteome</keyword>
<dbReference type="InterPro" id="IPR015943">
    <property type="entry name" value="WD40/YVTN_repeat-like_dom_sf"/>
</dbReference>
<dbReference type="SUPFAM" id="SSF50978">
    <property type="entry name" value="WD40 repeat-like"/>
    <property type="match status" value="1"/>
</dbReference>
<dbReference type="SMART" id="SM00320">
    <property type="entry name" value="WD40"/>
    <property type="match status" value="3"/>
</dbReference>
<dbReference type="SUPFAM" id="SSF52151">
    <property type="entry name" value="FabD/lysophospholipase-like"/>
    <property type="match status" value="1"/>
</dbReference>
<dbReference type="PROSITE" id="PS50837">
    <property type="entry name" value="NACHT"/>
    <property type="match status" value="1"/>
</dbReference>
<dbReference type="InterPro" id="IPR002641">
    <property type="entry name" value="PNPLA_dom"/>
</dbReference>
<proteinExistence type="predicted"/>
<evidence type="ECO:0000259" key="9">
    <source>
        <dbReference type="PROSITE" id="PS51635"/>
    </source>
</evidence>
<evidence type="ECO:0000313" key="11">
    <source>
        <dbReference type="Proteomes" id="UP001610728"/>
    </source>
</evidence>
<dbReference type="PROSITE" id="PS50294">
    <property type="entry name" value="WD_REPEATS_REGION"/>
    <property type="match status" value="3"/>
</dbReference>
<dbReference type="EMBL" id="JABSNW010000007">
    <property type="protein sequence ID" value="KAL2885919.1"/>
    <property type="molecule type" value="Genomic_DNA"/>
</dbReference>
<feature type="repeat" description="WD" evidence="6">
    <location>
        <begin position="712"/>
        <end position="753"/>
    </location>
</feature>
<gene>
    <name evidence="10" type="ORF">HOO65_070381</name>
</gene>
<keyword evidence="2" id="KW-0677">Repeat</keyword>
<evidence type="ECO:0000256" key="6">
    <source>
        <dbReference type="PROSITE-ProRule" id="PRU00221"/>
    </source>
</evidence>
<comment type="caution">
    <text evidence="7">Lacks conserved residue(s) required for the propagation of feature annotation.</text>
</comment>
<feature type="domain" description="NACHT" evidence="8">
    <location>
        <begin position="414"/>
        <end position="554"/>
    </location>
</feature>
<comment type="caution">
    <text evidence="10">The sequence shown here is derived from an EMBL/GenBank/DDBJ whole genome shotgun (WGS) entry which is preliminary data.</text>
</comment>
<dbReference type="Pfam" id="PF24883">
    <property type="entry name" value="NPHP3_N"/>
    <property type="match status" value="1"/>
</dbReference>
<dbReference type="InterPro" id="IPR019775">
    <property type="entry name" value="WD40_repeat_CS"/>
</dbReference>
<dbReference type="InterPro" id="IPR027417">
    <property type="entry name" value="P-loop_NTPase"/>
</dbReference>
<dbReference type="InterPro" id="IPR036322">
    <property type="entry name" value="WD40_repeat_dom_sf"/>
</dbReference>
<dbReference type="InterPro" id="IPR020472">
    <property type="entry name" value="WD40_PAC1"/>
</dbReference>
<dbReference type="RefSeq" id="XP_070857099.1">
    <property type="nucleotide sequence ID" value="XM_071004880.1"/>
</dbReference>
<dbReference type="CDD" id="cd00200">
    <property type="entry name" value="WD40"/>
    <property type="match status" value="1"/>
</dbReference>
<evidence type="ECO:0000256" key="5">
    <source>
        <dbReference type="ARBA" id="ARBA00023098"/>
    </source>
</evidence>
<dbReference type="PROSITE" id="PS50082">
    <property type="entry name" value="WD_REPEATS_2"/>
    <property type="match status" value="3"/>
</dbReference>
<dbReference type="PROSITE" id="PS51635">
    <property type="entry name" value="PNPLA"/>
    <property type="match status" value="1"/>
</dbReference>
<evidence type="ECO:0000256" key="1">
    <source>
        <dbReference type="ARBA" id="ARBA00022574"/>
    </source>
</evidence>
<dbReference type="GeneID" id="98120486"/>
<dbReference type="PANTHER" id="PTHR24185">
    <property type="entry name" value="CALCIUM-INDEPENDENT PHOSPHOLIPASE A2-GAMMA"/>
    <property type="match status" value="1"/>
</dbReference>
<evidence type="ECO:0000256" key="3">
    <source>
        <dbReference type="ARBA" id="ARBA00022801"/>
    </source>
</evidence>
<dbReference type="PRINTS" id="PR00320">
    <property type="entry name" value="GPROTEINBRPT"/>
</dbReference>
<name>A0ABR4MCC3_9PEZI</name>
<dbReference type="InterPro" id="IPR007111">
    <property type="entry name" value="NACHT_NTPase"/>
</dbReference>
<evidence type="ECO:0000259" key="8">
    <source>
        <dbReference type="PROSITE" id="PS50837"/>
    </source>
</evidence>
<keyword evidence="4" id="KW-0442">Lipid degradation</keyword>
<dbReference type="Pfam" id="PF00400">
    <property type="entry name" value="WD40"/>
    <property type="match status" value="3"/>
</dbReference>
<dbReference type="Gene3D" id="2.130.10.10">
    <property type="entry name" value="YVTN repeat-like/Quinoprotein amine dehydrogenase"/>
    <property type="match status" value="2"/>
</dbReference>
<evidence type="ECO:0000313" key="10">
    <source>
        <dbReference type="EMBL" id="KAL2885919.1"/>
    </source>
</evidence>
<feature type="domain" description="PNPLA" evidence="9">
    <location>
        <begin position="16"/>
        <end position="229"/>
    </location>
</feature>
<dbReference type="Gene3D" id="3.40.1090.10">
    <property type="entry name" value="Cytosolic phospholipase A2 catalytic domain"/>
    <property type="match status" value="1"/>
</dbReference>
<reference evidence="10 11" key="1">
    <citation type="submission" date="2020-05" db="EMBL/GenBank/DDBJ databases">
        <title>Ceratocystis lukuohia genome.</title>
        <authorList>
            <person name="Harrington T.C."/>
            <person name="Kim K."/>
            <person name="Mayers C.G."/>
        </authorList>
    </citation>
    <scope>NUCLEOTIDE SEQUENCE [LARGE SCALE GENOMIC DNA]</scope>
    <source>
        <strain evidence="10 11">C4212</strain>
    </source>
</reference>
<evidence type="ECO:0000256" key="4">
    <source>
        <dbReference type="ARBA" id="ARBA00022963"/>
    </source>
</evidence>
<keyword evidence="5" id="KW-0443">Lipid metabolism</keyword>
<dbReference type="PANTHER" id="PTHR24185:SF1">
    <property type="entry name" value="CALCIUM-INDEPENDENT PHOSPHOLIPASE A2-GAMMA"/>
    <property type="match status" value="1"/>
</dbReference>
<dbReference type="InterPro" id="IPR056884">
    <property type="entry name" value="NPHP3-like_N"/>
</dbReference>
<dbReference type="PROSITE" id="PS00678">
    <property type="entry name" value="WD_REPEATS_1"/>
    <property type="match status" value="2"/>
</dbReference>
<dbReference type="Proteomes" id="UP001610728">
    <property type="component" value="Unassembled WGS sequence"/>
</dbReference>
<feature type="repeat" description="WD" evidence="6">
    <location>
        <begin position="670"/>
        <end position="711"/>
    </location>
</feature>
<keyword evidence="1 6" id="KW-0853">WD repeat</keyword>
<evidence type="ECO:0000256" key="2">
    <source>
        <dbReference type="ARBA" id="ARBA00022737"/>
    </source>
</evidence>
<dbReference type="InterPro" id="IPR001680">
    <property type="entry name" value="WD40_rpt"/>
</dbReference>
<organism evidence="10 11">
    <name type="scientific">Ceratocystis lukuohia</name>
    <dbReference type="NCBI Taxonomy" id="2019550"/>
    <lineage>
        <taxon>Eukaryota</taxon>
        <taxon>Fungi</taxon>
        <taxon>Dikarya</taxon>
        <taxon>Ascomycota</taxon>
        <taxon>Pezizomycotina</taxon>
        <taxon>Sordariomycetes</taxon>
        <taxon>Hypocreomycetidae</taxon>
        <taxon>Microascales</taxon>
        <taxon>Ceratocystidaceae</taxon>
        <taxon>Ceratocystis</taxon>
    </lineage>
</organism>